<feature type="compositionally biased region" description="Basic and acidic residues" evidence="1">
    <location>
        <begin position="89"/>
        <end position="98"/>
    </location>
</feature>
<name>A0A7J7LEC4_9MAGN</name>
<dbReference type="OrthoDB" id="785835at2759"/>
<feature type="compositionally biased region" description="Polar residues" evidence="1">
    <location>
        <begin position="49"/>
        <end position="58"/>
    </location>
</feature>
<evidence type="ECO:0000313" key="3">
    <source>
        <dbReference type="Proteomes" id="UP000541444"/>
    </source>
</evidence>
<comment type="caution">
    <text evidence="2">The sequence shown here is derived from an EMBL/GenBank/DDBJ whole genome shotgun (WGS) entry which is preliminary data.</text>
</comment>
<dbReference type="Proteomes" id="UP000541444">
    <property type="component" value="Unassembled WGS sequence"/>
</dbReference>
<feature type="region of interest" description="Disordered" evidence="1">
    <location>
        <begin position="17"/>
        <end position="134"/>
    </location>
</feature>
<organism evidence="2 3">
    <name type="scientific">Kingdonia uniflora</name>
    <dbReference type="NCBI Taxonomy" id="39325"/>
    <lineage>
        <taxon>Eukaryota</taxon>
        <taxon>Viridiplantae</taxon>
        <taxon>Streptophyta</taxon>
        <taxon>Embryophyta</taxon>
        <taxon>Tracheophyta</taxon>
        <taxon>Spermatophyta</taxon>
        <taxon>Magnoliopsida</taxon>
        <taxon>Ranunculales</taxon>
        <taxon>Circaeasteraceae</taxon>
        <taxon>Kingdonia</taxon>
    </lineage>
</organism>
<protein>
    <submittedName>
        <fullName evidence="2">Uncharacterized protein</fullName>
    </submittedName>
</protein>
<reference evidence="2 3" key="1">
    <citation type="journal article" date="2020" name="IScience">
        <title>Genome Sequencing of the Endangered Kingdonia uniflora (Circaeasteraceae, Ranunculales) Reveals Potential Mechanisms of Evolutionary Specialization.</title>
        <authorList>
            <person name="Sun Y."/>
            <person name="Deng T."/>
            <person name="Zhang A."/>
            <person name="Moore M.J."/>
            <person name="Landis J.B."/>
            <person name="Lin N."/>
            <person name="Zhang H."/>
            <person name="Zhang X."/>
            <person name="Huang J."/>
            <person name="Zhang X."/>
            <person name="Sun H."/>
            <person name="Wang H."/>
        </authorList>
    </citation>
    <scope>NUCLEOTIDE SEQUENCE [LARGE SCALE GENOMIC DNA]</scope>
    <source>
        <strain evidence="2">TB1705</strain>
        <tissue evidence="2">Leaf</tissue>
    </source>
</reference>
<dbReference type="EMBL" id="JACGCM010002335">
    <property type="protein sequence ID" value="KAF6141006.1"/>
    <property type="molecule type" value="Genomic_DNA"/>
</dbReference>
<dbReference type="AlphaFoldDB" id="A0A7J7LEC4"/>
<accession>A0A7J7LEC4</accession>
<dbReference type="PANTHER" id="PTHR31973">
    <property type="entry name" value="POLYPROTEIN, PUTATIVE-RELATED"/>
    <property type="match status" value="1"/>
</dbReference>
<feature type="region of interest" description="Disordered" evidence="1">
    <location>
        <begin position="460"/>
        <end position="497"/>
    </location>
</feature>
<feature type="compositionally biased region" description="Basic residues" evidence="1">
    <location>
        <begin position="99"/>
        <end position="115"/>
    </location>
</feature>
<sequence length="497" mass="53858">MADLNSSIPPETVFDLSTIYHDGPAPPTQPECTTPIFDYTPAPIFDTQFGENVNNVQPTGRPKVATPKRRAKKPTPAPKKPTPTPKKKISVELMEKTQTKPKRKGSSSGAFKRKRATESELPEETLNDSPMLYDSEDDVTILDEDVDENAGVNDGVGVDVGGGGGNNQTGVNNWAEIDPDNLNAEEGYYSTNTSLDGDEGPTQEDINKVDVEFVNFAQETENIFTNEENDVNIGNPHQLVEDLVPEMEWPTIHIARAYIRRSTRPVDVIELILVKFGLDISYYTTWNAWTICMEVILGSFDDGYVVQPELCRQILSLNPGSLAKSSNDVETYMWMGTCVAYKASFDGFVNGSRPILGMDGCILKGKYGGVCLSIIGLDANNGLSPIAVPFFLPIDDFLCPPLPRESGRPRKVRIPDPDEALGPQKKYGIGIDLFGEGSTRGGTRGSRGRATRGVIRNGARGGVNRVSNIGGNTGPSTNRGGTTRGGATINFNPQAPA</sequence>
<feature type="region of interest" description="Disordered" evidence="1">
    <location>
        <begin position="149"/>
        <end position="171"/>
    </location>
</feature>
<feature type="compositionally biased region" description="Gly residues" evidence="1">
    <location>
        <begin position="158"/>
        <end position="167"/>
    </location>
</feature>
<gene>
    <name evidence="2" type="ORF">GIB67_006635</name>
</gene>
<proteinExistence type="predicted"/>
<keyword evidence="3" id="KW-1185">Reference proteome</keyword>
<evidence type="ECO:0000256" key="1">
    <source>
        <dbReference type="SAM" id="MobiDB-lite"/>
    </source>
</evidence>
<evidence type="ECO:0000313" key="2">
    <source>
        <dbReference type="EMBL" id="KAF6141006.1"/>
    </source>
</evidence>
<feature type="compositionally biased region" description="Pro residues" evidence="1">
    <location>
        <begin position="75"/>
        <end position="84"/>
    </location>
</feature>
<feature type="compositionally biased region" description="Low complexity" evidence="1">
    <location>
        <begin position="474"/>
        <end position="488"/>
    </location>
</feature>
<dbReference type="PANTHER" id="PTHR31973:SF187">
    <property type="entry name" value="MUTATOR TRANSPOSASE MUDRA PROTEIN"/>
    <property type="match status" value="1"/>
</dbReference>